<name>A0ABU4HUK7_9ACTN</name>
<dbReference type="InterPro" id="IPR004675">
    <property type="entry name" value="AhpD_core"/>
</dbReference>
<feature type="active site" description="Cysteine sulfenic acid (-SOH) intermediate" evidence="6">
    <location>
        <position position="133"/>
    </location>
</feature>
<feature type="disulfide bond" description="Interchain (with AhpC); in linked form" evidence="6">
    <location>
        <position position="133"/>
    </location>
</feature>
<comment type="subunit">
    <text evidence="6">Homotrimer.</text>
</comment>
<dbReference type="InterPro" id="IPR029032">
    <property type="entry name" value="AhpD-like"/>
</dbReference>
<comment type="catalytic activity">
    <reaction evidence="6">
        <text>N(6)-[(R)-dihydrolipoyl]-L-lysyl-[lipoyl-carrier protein] + a hydroperoxide = N(6)-[(R)-lipoyl]-L-lysyl-[lipoyl-carrier protein] + an alcohol + H2O</text>
        <dbReference type="Rhea" id="RHEA:62636"/>
        <dbReference type="Rhea" id="RHEA-COMP:10502"/>
        <dbReference type="Rhea" id="RHEA-COMP:16355"/>
        <dbReference type="ChEBI" id="CHEBI:15377"/>
        <dbReference type="ChEBI" id="CHEBI:30879"/>
        <dbReference type="ChEBI" id="CHEBI:35924"/>
        <dbReference type="ChEBI" id="CHEBI:83099"/>
        <dbReference type="ChEBI" id="CHEBI:83100"/>
        <dbReference type="EC" id="1.11.1.28"/>
    </reaction>
</comment>
<keyword evidence="2 6" id="KW-0049">Antioxidant</keyword>
<evidence type="ECO:0000259" key="7">
    <source>
        <dbReference type="Pfam" id="PF02627"/>
    </source>
</evidence>
<dbReference type="NCBIfam" id="TIGR00778">
    <property type="entry name" value="ahpD_dom"/>
    <property type="match status" value="1"/>
</dbReference>
<dbReference type="InterPro" id="IPR004674">
    <property type="entry name" value="AhpD"/>
</dbReference>
<dbReference type="PANTHER" id="PTHR33930">
    <property type="entry name" value="ALKYL HYDROPEROXIDE REDUCTASE AHPD"/>
    <property type="match status" value="1"/>
</dbReference>
<keyword evidence="3 6" id="KW-0560">Oxidoreductase</keyword>
<feature type="active site" description="Proton donor" evidence="6">
    <location>
        <position position="130"/>
    </location>
</feature>
<keyword evidence="9" id="KW-1185">Reference proteome</keyword>
<evidence type="ECO:0000313" key="9">
    <source>
        <dbReference type="Proteomes" id="UP001284601"/>
    </source>
</evidence>
<keyword evidence="1 6" id="KW-0575">Peroxidase</keyword>
<organism evidence="8 9">
    <name type="scientific">Conexibacter stalactiti</name>
    <dbReference type="NCBI Taxonomy" id="1940611"/>
    <lineage>
        <taxon>Bacteria</taxon>
        <taxon>Bacillati</taxon>
        <taxon>Actinomycetota</taxon>
        <taxon>Thermoleophilia</taxon>
        <taxon>Solirubrobacterales</taxon>
        <taxon>Conexibacteraceae</taxon>
        <taxon>Conexibacter</taxon>
    </lineage>
</organism>
<evidence type="ECO:0000256" key="1">
    <source>
        <dbReference type="ARBA" id="ARBA00022559"/>
    </source>
</evidence>
<dbReference type="InterPro" id="IPR003779">
    <property type="entry name" value="CMD-like"/>
</dbReference>
<evidence type="ECO:0000256" key="2">
    <source>
        <dbReference type="ARBA" id="ARBA00022862"/>
    </source>
</evidence>
<dbReference type="RefSeq" id="WP_318599414.1">
    <property type="nucleotide sequence ID" value="NZ_JAWSTH010000071.1"/>
</dbReference>
<protein>
    <recommendedName>
        <fullName evidence="6">Alkyl hydroperoxide reductase AhpD</fullName>
        <ecNumber evidence="6">1.11.1.28</ecNumber>
    </recommendedName>
    <alternativeName>
        <fullName evidence="6">Alkylhydroperoxidase AhpD</fullName>
    </alternativeName>
</protein>
<comment type="caution">
    <text evidence="8">The sequence shown here is derived from an EMBL/GenBank/DDBJ whole genome shotgun (WGS) entry which is preliminary data.</text>
</comment>
<keyword evidence="4 6" id="KW-1015">Disulfide bond</keyword>
<dbReference type="Gene3D" id="1.20.1290.10">
    <property type="entry name" value="AhpD-like"/>
    <property type="match status" value="1"/>
</dbReference>
<dbReference type="EC" id="1.11.1.28" evidence="6"/>
<keyword evidence="5 6" id="KW-0676">Redox-active center</keyword>
<dbReference type="HAMAP" id="MF_01676">
    <property type="entry name" value="AhpD"/>
    <property type="match status" value="1"/>
</dbReference>
<dbReference type="PANTHER" id="PTHR33930:SF7">
    <property type="entry name" value="ALKYL HYDROPEROXIDE REDUCTASE AHPD"/>
    <property type="match status" value="1"/>
</dbReference>
<dbReference type="Proteomes" id="UP001284601">
    <property type="component" value="Unassembled WGS sequence"/>
</dbReference>
<feature type="domain" description="Carboxymuconolactone decarboxylase-like" evidence="7">
    <location>
        <begin position="97"/>
        <end position="168"/>
    </location>
</feature>
<evidence type="ECO:0000313" key="8">
    <source>
        <dbReference type="EMBL" id="MDW5596978.1"/>
    </source>
</evidence>
<dbReference type="SUPFAM" id="SSF69118">
    <property type="entry name" value="AhpD-like"/>
    <property type="match status" value="1"/>
</dbReference>
<gene>
    <name evidence="6" type="primary">ahpD</name>
    <name evidence="8" type="ORF">R7226_21705</name>
</gene>
<dbReference type="EMBL" id="JAWSTH010000071">
    <property type="protein sequence ID" value="MDW5596978.1"/>
    <property type="molecule type" value="Genomic_DNA"/>
</dbReference>
<feature type="disulfide bond" evidence="6">
    <location>
        <begin position="130"/>
        <end position="133"/>
    </location>
</feature>
<evidence type="ECO:0000256" key="6">
    <source>
        <dbReference type="HAMAP-Rule" id="MF_01676"/>
    </source>
</evidence>
<dbReference type="Pfam" id="PF02627">
    <property type="entry name" value="CMD"/>
    <property type="match status" value="1"/>
</dbReference>
<evidence type="ECO:0000256" key="4">
    <source>
        <dbReference type="ARBA" id="ARBA00023157"/>
    </source>
</evidence>
<reference evidence="9" key="1">
    <citation type="submission" date="2023-07" db="EMBL/GenBank/DDBJ databases">
        <title>Conexibacter stalactiti sp. nov., isolated from stalactites in a lava cave and emended description of the genus Conexibacter.</title>
        <authorList>
            <person name="Lee S.D."/>
        </authorList>
    </citation>
    <scope>NUCLEOTIDE SEQUENCE [LARGE SCALE GENOMIC DNA]</scope>
    <source>
        <strain evidence="9">KCTC 39840</strain>
    </source>
</reference>
<dbReference type="NCBIfam" id="TIGR00777">
    <property type="entry name" value="ahpD"/>
    <property type="match status" value="1"/>
</dbReference>
<accession>A0ABU4HUK7</accession>
<comment type="similarity">
    <text evidence="6">Belongs to the AhpD family.</text>
</comment>
<comment type="function">
    <text evidence="6">Antioxidant protein with alkyl hydroperoxidase activity. Required for the reduction of the AhpC active site cysteine residues and for the regeneration of the AhpC enzyme activity.</text>
</comment>
<evidence type="ECO:0000256" key="5">
    <source>
        <dbReference type="ARBA" id="ARBA00023284"/>
    </source>
</evidence>
<evidence type="ECO:0000256" key="3">
    <source>
        <dbReference type="ARBA" id="ARBA00023002"/>
    </source>
</evidence>
<sequence>MGLETLRGALPPYAKDLKLNLGSVTSSSSLSEQQLWGTVLACAAATRSQRTLRELAEEAQEHLSDEAYEAALGAASIMGMNNVFYRAKHLLNGAYDDLRASLRMQIIGKPGVEKVDFELWSLAVSSINGCGACMEAHEAVVREAGLSREQVFDALRVAAVVAGAAQAVEIDAAPGAEATLS</sequence>
<proteinExistence type="inferred from homology"/>
<reference evidence="8 9" key="2">
    <citation type="submission" date="2023-10" db="EMBL/GenBank/DDBJ databases">
        <authorList>
            <person name="Han X.F."/>
        </authorList>
    </citation>
    <scope>NUCLEOTIDE SEQUENCE [LARGE SCALE GENOMIC DNA]</scope>
    <source>
        <strain evidence="8 9">KCTC 39840</strain>
    </source>
</reference>